<protein>
    <submittedName>
        <fullName evidence="1">Uncharacterized protein</fullName>
    </submittedName>
</protein>
<organism evidence="1 2">
    <name type="scientific">Thermostaphylospora chromogena</name>
    <dbReference type="NCBI Taxonomy" id="35622"/>
    <lineage>
        <taxon>Bacteria</taxon>
        <taxon>Bacillati</taxon>
        <taxon>Actinomycetota</taxon>
        <taxon>Actinomycetes</taxon>
        <taxon>Streptosporangiales</taxon>
        <taxon>Thermomonosporaceae</taxon>
        <taxon>Thermostaphylospora</taxon>
    </lineage>
</organism>
<sequence length="61" mass="6861">MTVRHFQLFQQAVTNPDRPHPFADLADGFGVPVRAEARSLIRCGTPVASGAWRDEGRELRR</sequence>
<dbReference type="AlphaFoldDB" id="A0A1H1GQL5"/>
<dbReference type="EMBL" id="FNKK01000002">
    <property type="protein sequence ID" value="SDR15475.1"/>
    <property type="molecule type" value="Genomic_DNA"/>
</dbReference>
<evidence type="ECO:0000313" key="1">
    <source>
        <dbReference type="EMBL" id="SDR15475.1"/>
    </source>
</evidence>
<reference evidence="1 2" key="1">
    <citation type="submission" date="2016-10" db="EMBL/GenBank/DDBJ databases">
        <authorList>
            <person name="de Groot N.N."/>
        </authorList>
    </citation>
    <scope>NUCLEOTIDE SEQUENCE [LARGE SCALE GENOMIC DNA]</scope>
    <source>
        <strain evidence="1 2">DSM 43794</strain>
    </source>
</reference>
<accession>A0A1H1GQL5</accession>
<evidence type="ECO:0000313" key="2">
    <source>
        <dbReference type="Proteomes" id="UP000217103"/>
    </source>
</evidence>
<dbReference type="Proteomes" id="UP000217103">
    <property type="component" value="Unassembled WGS sequence"/>
</dbReference>
<proteinExistence type="predicted"/>
<gene>
    <name evidence="1" type="ORF">SAMN04489764_3753</name>
</gene>
<name>A0A1H1GQL5_9ACTN</name>
<keyword evidence="2" id="KW-1185">Reference proteome</keyword>